<keyword evidence="1" id="KW-1133">Transmembrane helix</keyword>
<proteinExistence type="predicted"/>
<dbReference type="EMBL" id="REGN01001561">
    <property type="protein sequence ID" value="RNA33890.1"/>
    <property type="molecule type" value="Genomic_DNA"/>
</dbReference>
<keyword evidence="1" id="KW-0472">Membrane</keyword>
<name>A0A3M7SEC7_BRAPC</name>
<comment type="caution">
    <text evidence="2">The sequence shown here is derived from an EMBL/GenBank/DDBJ whole genome shotgun (WGS) entry which is preliminary data.</text>
</comment>
<sequence length="129" mass="14338">MKQSSSWAMAITAGWQEADWVPSIVVTLVTDIPIGLGSLVILRAFNSLLMVSSSSQVEMPIDPVQPTIAERKLKLNIVPESRGAKSICSIGSELTIQNTFGEISTYLIEPELWRIEPELRQISRNNREL</sequence>
<keyword evidence="3" id="KW-1185">Reference proteome</keyword>
<organism evidence="2 3">
    <name type="scientific">Brachionus plicatilis</name>
    <name type="common">Marine rotifer</name>
    <name type="synonym">Brachionus muelleri</name>
    <dbReference type="NCBI Taxonomy" id="10195"/>
    <lineage>
        <taxon>Eukaryota</taxon>
        <taxon>Metazoa</taxon>
        <taxon>Spiralia</taxon>
        <taxon>Gnathifera</taxon>
        <taxon>Rotifera</taxon>
        <taxon>Eurotatoria</taxon>
        <taxon>Monogononta</taxon>
        <taxon>Pseudotrocha</taxon>
        <taxon>Ploima</taxon>
        <taxon>Brachionidae</taxon>
        <taxon>Brachionus</taxon>
    </lineage>
</organism>
<protein>
    <submittedName>
        <fullName evidence="2">Uncharacterized protein</fullName>
    </submittedName>
</protein>
<dbReference type="AlphaFoldDB" id="A0A3M7SEC7"/>
<gene>
    <name evidence="2" type="ORF">BpHYR1_021113</name>
</gene>
<keyword evidence="1" id="KW-0812">Transmembrane</keyword>
<evidence type="ECO:0000313" key="3">
    <source>
        <dbReference type="Proteomes" id="UP000276133"/>
    </source>
</evidence>
<accession>A0A3M7SEC7</accession>
<feature type="transmembrane region" description="Helical" evidence="1">
    <location>
        <begin position="20"/>
        <end position="42"/>
    </location>
</feature>
<evidence type="ECO:0000313" key="2">
    <source>
        <dbReference type="EMBL" id="RNA33890.1"/>
    </source>
</evidence>
<evidence type="ECO:0000256" key="1">
    <source>
        <dbReference type="SAM" id="Phobius"/>
    </source>
</evidence>
<reference evidence="2 3" key="1">
    <citation type="journal article" date="2018" name="Sci. Rep.">
        <title>Genomic signatures of local adaptation to the degree of environmental predictability in rotifers.</title>
        <authorList>
            <person name="Franch-Gras L."/>
            <person name="Hahn C."/>
            <person name="Garcia-Roger E.M."/>
            <person name="Carmona M.J."/>
            <person name="Serra M."/>
            <person name="Gomez A."/>
        </authorList>
    </citation>
    <scope>NUCLEOTIDE SEQUENCE [LARGE SCALE GENOMIC DNA]</scope>
    <source>
        <strain evidence="2">HYR1</strain>
    </source>
</reference>
<dbReference type="Proteomes" id="UP000276133">
    <property type="component" value="Unassembled WGS sequence"/>
</dbReference>